<dbReference type="Pfam" id="PF12770">
    <property type="entry name" value="CHAT"/>
    <property type="match status" value="1"/>
</dbReference>
<protein>
    <submittedName>
        <fullName evidence="2">CHAT domain-containing protein</fullName>
    </submittedName>
</protein>
<reference evidence="2 3" key="1">
    <citation type="submission" date="2018-06" db="EMBL/GenBank/DDBJ databases">
        <title>Comparative genomics of Bradyrhizobium nodulating Arachidis hypogaea.</title>
        <authorList>
            <person name="Li Y."/>
        </authorList>
    </citation>
    <scope>NUCLEOTIDE SEQUENCE [LARGE SCALE GENOMIC DNA]</scope>
    <source>
        <strain evidence="2 3">CCBAU 051107</strain>
    </source>
</reference>
<proteinExistence type="predicted"/>
<accession>A0AAE7NPE0</accession>
<organism evidence="2 3">
    <name type="scientific">Bradyrhizobium arachidis</name>
    <dbReference type="NCBI Taxonomy" id="858423"/>
    <lineage>
        <taxon>Bacteria</taxon>
        <taxon>Pseudomonadati</taxon>
        <taxon>Pseudomonadota</taxon>
        <taxon>Alphaproteobacteria</taxon>
        <taxon>Hyphomicrobiales</taxon>
        <taxon>Nitrobacteraceae</taxon>
        <taxon>Bradyrhizobium</taxon>
    </lineage>
</organism>
<feature type="domain" description="CHAT" evidence="1">
    <location>
        <begin position="255"/>
        <end position="523"/>
    </location>
</feature>
<sequence>MLLAVNQLLTEVRMQRLSGVSGRDRRTAAEGLVAQAAALPQRTIKAASLVELSDTWLDDEPAKARCFAVQARELVDETTAPNVTALSLTIEADAALKDKEPQPDRAYDLTQRAIELARQHRERTTDPILRATSMLDRIRIFESATSAALAAGRLACALKAAENQRPALPGEPPLDLKLVQKALAIGELAIVYTWLGAGRLLVATVERNSLQSVPVTVNPEALRILESFSAHLRNGGIGGWSFTSEEADLLDVLLPVLLPSLVTSRLANARKLFILPHRSLHAIPFSLLRFGGSRLGLSYPWTTIPNLGAIHRRIPVTDGQGVVAAGIDYYPTAQPTRGFDGVAEEIVARHEARGLPANRLTEPGVCNTLAGMLAGGELDHAAFLLLACHGTSAQGDVPGESFLQLGSERLTADMISRSRVPADLVVLVACCSGQRAVGGMGIQFWPGDDLFGLQAAFRVAGARQVIGSLWNAKVRAAKSMAGLVYDAWVNGADAATSIQRAARELYKDPLHQQKYEWAPFTAVQFGMKA</sequence>
<dbReference type="Proteomes" id="UP000594015">
    <property type="component" value="Chromosome"/>
</dbReference>
<dbReference type="AlphaFoldDB" id="A0AAE7NPE0"/>
<name>A0AAE7NPE0_9BRAD</name>
<evidence type="ECO:0000313" key="3">
    <source>
        <dbReference type="Proteomes" id="UP000594015"/>
    </source>
</evidence>
<evidence type="ECO:0000259" key="1">
    <source>
        <dbReference type="Pfam" id="PF12770"/>
    </source>
</evidence>
<evidence type="ECO:0000313" key="2">
    <source>
        <dbReference type="EMBL" id="QOZ69629.1"/>
    </source>
</evidence>
<gene>
    <name evidence="2" type="ORF">WN72_27405</name>
</gene>
<dbReference type="InterPro" id="IPR024983">
    <property type="entry name" value="CHAT_dom"/>
</dbReference>
<dbReference type="KEGG" id="barh:WN72_27405"/>
<dbReference type="RefSeq" id="WP_092213996.1">
    <property type="nucleotide sequence ID" value="NZ_CP030050.1"/>
</dbReference>
<dbReference type="EMBL" id="CP030050">
    <property type="protein sequence ID" value="QOZ69629.1"/>
    <property type="molecule type" value="Genomic_DNA"/>
</dbReference>